<sequence length="261" mass="30134">MKVEKLAAPMGAAVSGLDVKKVDAETFEVLDRLFCEHQVLVFPDQELTPEEQMNFASHWGPLVRHPYAGLNEFPEIIELTNRGKRKDVNQHWHTDMSYNLLPPKLTMLYAHEAPEFGGDTAFANQVLAYEEMSAGLRSTIDSLRALHTAEELARIYGEGANNAPRAEHPVVRTHDVTSLRALYVCRAFTKRFVDWSVHESRALLEHLFEQATRIEFQFRHRWQKKDLVMWDNRSVLHFAVHDHGEQPRRIHRLQVEGPKPV</sequence>
<dbReference type="PANTHER" id="PTHR30468">
    <property type="entry name" value="ALPHA-KETOGLUTARATE-DEPENDENT SULFONATE DIOXYGENASE"/>
    <property type="match status" value="1"/>
</dbReference>
<dbReference type="PANTHER" id="PTHR30468:SF1">
    <property type="entry name" value="ALPHA-KETOGLUTARATE-DEPENDENT SULFONATE DIOXYGENASE"/>
    <property type="match status" value="1"/>
</dbReference>
<organism evidence="7">
    <name type="scientific">marine metagenome</name>
    <dbReference type="NCBI Taxonomy" id="408172"/>
    <lineage>
        <taxon>unclassified sequences</taxon>
        <taxon>metagenomes</taxon>
        <taxon>ecological metagenomes</taxon>
    </lineage>
</organism>
<gene>
    <name evidence="7" type="ORF">METZ01_LOCUS188291</name>
</gene>
<evidence type="ECO:0000256" key="2">
    <source>
        <dbReference type="ARBA" id="ARBA00022723"/>
    </source>
</evidence>
<evidence type="ECO:0000313" key="7">
    <source>
        <dbReference type="EMBL" id="SVB35437.1"/>
    </source>
</evidence>
<evidence type="ECO:0000256" key="1">
    <source>
        <dbReference type="ARBA" id="ARBA00005896"/>
    </source>
</evidence>
<dbReference type="InterPro" id="IPR051323">
    <property type="entry name" value="AtsK-like"/>
</dbReference>
<evidence type="ECO:0000256" key="5">
    <source>
        <dbReference type="ARBA" id="ARBA00023004"/>
    </source>
</evidence>
<dbReference type="AlphaFoldDB" id="A0A382DCQ8"/>
<dbReference type="Pfam" id="PF02668">
    <property type="entry name" value="TauD"/>
    <property type="match status" value="1"/>
</dbReference>
<name>A0A382DCQ8_9ZZZZ</name>
<evidence type="ECO:0000259" key="6">
    <source>
        <dbReference type="Pfam" id="PF02668"/>
    </source>
</evidence>
<accession>A0A382DCQ8</accession>
<keyword evidence="2" id="KW-0479">Metal-binding</keyword>
<keyword evidence="3" id="KW-0223">Dioxygenase</keyword>
<dbReference type="Gene3D" id="3.60.130.10">
    <property type="entry name" value="Clavaminate synthase-like"/>
    <property type="match status" value="1"/>
</dbReference>
<reference evidence="7" key="1">
    <citation type="submission" date="2018-05" db="EMBL/GenBank/DDBJ databases">
        <authorList>
            <person name="Lanie J.A."/>
            <person name="Ng W.-L."/>
            <person name="Kazmierczak K.M."/>
            <person name="Andrzejewski T.M."/>
            <person name="Davidsen T.M."/>
            <person name="Wayne K.J."/>
            <person name="Tettelin H."/>
            <person name="Glass J.I."/>
            <person name="Rusch D."/>
            <person name="Podicherti R."/>
            <person name="Tsui H.-C.T."/>
            <person name="Winkler M.E."/>
        </authorList>
    </citation>
    <scope>NUCLEOTIDE SEQUENCE</scope>
</reference>
<protein>
    <recommendedName>
        <fullName evidence="6">TauD/TfdA-like domain-containing protein</fullName>
    </recommendedName>
</protein>
<evidence type="ECO:0000256" key="3">
    <source>
        <dbReference type="ARBA" id="ARBA00022964"/>
    </source>
</evidence>
<dbReference type="GO" id="GO:0046872">
    <property type="term" value="F:metal ion binding"/>
    <property type="evidence" value="ECO:0007669"/>
    <property type="project" value="UniProtKB-KW"/>
</dbReference>
<dbReference type="EMBL" id="UINC01038430">
    <property type="protein sequence ID" value="SVB35437.1"/>
    <property type="molecule type" value="Genomic_DNA"/>
</dbReference>
<dbReference type="GO" id="GO:0000908">
    <property type="term" value="F:taurine dioxygenase activity"/>
    <property type="evidence" value="ECO:0007669"/>
    <property type="project" value="TreeGrafter"/>
</dbReference>
<keyword evidence="4" id="KW-0560">Oxidoreductase</keyword>
<keyword evidence="5" id="KW-0408">Iron</keyword>
<dbReference type="SUPFAM" id="SSF51197">
    <property type="entry name" value="Clavaminate synthase-like"/>
    <property type="match status" value="1"/>
</dbReference>
<dbReference type="InterPro" id="IPR003819">
    <property type="entry name" value="TauD/TfdA-like"/>
</dbReference>
<dbReference type="GO" id="GO:0005737">
    <property type="term" value="C:cytoplasm"/>
    <property type="evidence" value="ECO:0007669"/>
    <property type="project" value="TreeGrafter"/>
</dbReference>
<proteinExistence type="inferred from homology"/>
<dbReference type="InterPro" id="IPR042098">
    <property type="entry name" value="TauD-like_sf"/>
</dbReference>
<dbReference type="GO" id="GO:0006790">
    <property type="term" value="P:sulfur compound metabolic process"/>
    <property type="evidence" value="ECO:0007669"/>
    <property type="project" value="TreeGrafter"/>
</dbReference>
<evidence type="ECO:0000256" key="4">
    <source>
        <dbReference type="ARBA" id="ARBA00023002"/>
    </source>
</evidence>
<comment type="similarity">
    <text evidence="1">Belongs to the TfdA dioxygenase family.</text>
</comment>
<feature type="domain" description="TauD/TfdA-like" evidence="6">
    <location>
        <begin position="3"/>
        <end position="253"/>
    </location>
</feature>